<protein>
    <submittedName>
        <fullName evidence="2">Uncharacterized protein</fullName>
    </submittedName>
</protein>
<gene>
    <name evidence="2" type="ORF">Tci_008342</name>
</gene>
<evidence type="ECO:0000313" key="2">
    <source>
        <dbReference type="EMBL" id="GEU36364.1"/>
    </source>
</evidence>
<proteinExistence type="predicted"/>
<dbReference type="EMBL" id="BKCJ010000802">
    <property type="protein sequence ID" value="GEU36364.1"/>
    <property type="molecule type" value="Genomic_DNA"/>
</dbReference>
<organism evidence="2">
    <name type="scientific">Tanacetum cinerariifolium</name>
    <name type="common">Dalmatian daisy</name>
    <name type="synonym">Chrysanthemum cinerariifolium</name>
    <dbReference type="NCBI Taxonomy" id="118510"/>
    <lineage>
        <taxon>Eukaryota</taxon>
        <taxon>Viridiplantae</taxon>
        <taxon>Streptophyta</taxon>
        <taxon>Embryophyta</taxon>
        <taxon>Tracheophyta</taxon>
        <taxon>Spermatophyta</taxon>
        <taxon>Magnoliopsida</taxon>
        <taxon>eudicotyledons</taxon>
        <taxon>Gunneridae</taxon>
        <taxon>Pentapetalae</taxon>
        <taxon>asterids</taxon>
        <taxon>campanulids</taxon>
        <taxon>Asterales</taxon>
        <taxon>Asteraceae</taxon>
        <taxon>Asteroideae</taxon>
        <taxon>Anthemideae</taxon>
        <taxon>Anthemidinae</taxon>
        <taxon>Tanacetum</taxon>
    </lineage>
</organism>
<name>A0A6L2JL50_TANCI</name>
<comment type="caution">
    <text evidence="2">The sequence shown here is derived from an EMBL/GenBank/DDBJ whole genome shotgun (WGS) entry which is preliminary data.</text>
</comment>
<dbReference type="AlphaFoldDB" id="A0A6L2JL50"/>
<feature type="coiled-coil region" evidence="1">
    <location>
        <begin position="353"/>
        <end position="384"/>
    </location>
</feature>
<accession>A0A6L2JL50</accession>
<reference evidence="2" key="1">
    <citation type="journal article" date="2019" name="Sci. Rep.">
        <title>Draft genome of Tanacetum cinerariifolium, the natural source of mosquito coil.</title>
        <authorList>
            <person name="Yamashiro T."/>
            <person name="Shiraishi A."/>
            <person name="Satake H."/>
            <person name="Nakayama K."/>
        </authorList>
    </citation>
    <scope>NUCLEOTIDE SEQUENCE</scope>
</reference>
<keyword evidence="1" id="KW-0175">Coiled coil</keyword>
<sequence>MSSAFADTHNMVAILNKSDASEGFNQILDFLNGSNIKYAMTSADVTRLQALVDKKKVLISEAVIRDVLRLDDAEGSLSAKRTSWNEFSFVMASAVICLSTGRKFNFSRRSFNPHHKIHFPYSDPKGFANMRGVGKGFSGVETPLFEDVSGDDVQDQFIPSPATPISPPPPQDIPSISHEALDACVDLTRRVEHLEHDKVAQDLEITKLKTRVKKLERANKGRIIDELDRDEGVALMGEKEEEKKAEEVKESTKVQKVVEVVTTAKLITEVLTAASAPVSAASIIIPVVEPNIPAITITIATVKVVVASTRRRRGVVIRDPEEESTAITPAETKDKGKDYFKGMSYDDIRLIFKAKFNANMEFLLKTKEQIEEEANRALESINKTPAHKVTKQRRLNKEDKDVEEIKQHLEIVPDEDDDVYTEATPLARKLYASFITMLKNFDREELETLWSIVKERFSASKPNNFSDEYLLTTLRIMFGRPDGQENVWKSQRSVHGQAMVKSWKLLTSCGVHIISFTTTRLILLVERRYPLSKFTLEQMLNVLRLQVEEQSEMYLELIRSLKKNTKCFNAAGEELSAIKHKLKLLNTAAEGQVNTAK</sequence>
<evidence type="ECO:0000256" key="1">
    <source>
        <dbReference type="SAM" id="Coils"/>
    </source>
</evidence>